<evidence type="ECO:0000256" key="4">
    <source>
        <dbReference type="ARBA" id="ARBA00023136"/>
    </source>
</evidence>
<dbReference type="InterPro" id="IPR052719">
    <property type="entry name" value="CvpA-like"/>
</dbReference>
<evidence type="ECO:0000256" key="3">
    <source>
        <dbReference type="ARBA" id="ARBA00022989"/>
    </source>
</evidence>
<sequence>MIWIDYLIIAIISFSTLVSLTRGLVKEVLSLIIWALAYWMTNDYYEWLAKWFIERGFGSQLVCNGVSIFLLFISILLIGVVITTIMETLVLKTGLTGTDQVLGICFGGLRGICIVAVILLFFNVFTDVNILSDLSKSQLAPRFSGLITLIVNYLKSTSFWLP</sequence>
<feature type="transmembrane region" description="Helical" evidence="5">
    <location>
        <begin position="7"/>
        <end position="25"/>
    </location>
</feature>
<dbReference type="RefSeq" id="WP_157993463.1">
    <property type="nucleotide sequence ID" value="NZ_LR217703.1"/>
</dbReference>
<dbReference type="OrthoDB" id="9810601at2"/>
<dbReference type="PANTHER" id="PTHR36926:SF1">
    <property type="entry name" value="COLICIN V PRODUCTION PROTEIN"/>
    <property type="match status" value="1"/>
</dbReference>
<evidence type="ECO:0000313" key="7">
    <source>
        <dbReference type="Proteomes" id="UP000294412"/>
    </source>
</evidence>
<keyword evidence="2 5" id="KW-0812">Transmembrane</keyword>
<dbReference type="GO" id="GO:0016020">
    <property type="term" value="C:membrane"/>
    <property type="evidence" value="ECO:0007669"/>
    <property type="project" value="UniProtKB-SubCell"/>
</dbReference>
<gene>
    <name evidence="6" type="primary">cvpA</name>
    <name evidence="6" type="ORF">ERCICUMA2628_236</name>
</gene>
<dbReference type="GO" id="GO:0009403">
    <property type="term" value="P:toxin biosynthetic process"/>
    <property type="evidence" value="ECO:0007669"/>
    <property type="project" value="InterPro"/>
</dbReference>
<keyword evidence="3 5" id="KW-1133">Transmembrane helix</keyword>
<dbReference type="Pfam" id="PF02674">
    <property type="entry name" value="Colicin_V"/>
    <property type="match status" value="1"/>
</dbReference>
<feature type="transmembrane region" description="Helical" evidence="5">
    <location>
        <begin position="61"/>
        <end position="86"/>
    </location>
</feature>
<evidence type="ECO:0000313" key="6">
    <source>
        <dbReference type="EMBL" id="VFP79689.1"/>
    </source>
</evidence>
<evidence type="ECO:0000256" key="1">
    <source>
        <dbReference type="ARBA" id="ARBA00004141"/>
    </source>
</evidence>
<reference evidence="6 7" key="1">
    <citation type="submission" date="2019-02" db="EMBL/GenBank/DDBJ databases">
        <authorList>
            <person name="Manzano-Marin A."/>
            <person name="Manzano-Marin A."/>
        </authorList>
    </citation>
    <scope>NUCLEOTIDE SEQUENCE [LARGE SCALE GENOMIC DNA]</scope>
    <source>
        <strain evidence="6 7">ErCicuneomaculata</strain>
    </source>
</reference>
<protein>
    <submittedName>
        <fullName evidence="6">Colicin V production protein</fullName>
    </submittedName>
</protein>
<dbReference type="PANTHER" id="PTHR36926">
    <property type="entry name" value="COLICIN V PRODUCTION PROTEIN"/>
    <property type="match status" value="1"/>
</dbReference>
<evidence type="ECO:0000256" key="5">
    <source>
        <dbReference type="SAM" id="Phobius"/>
    </source>
</evidence>
<comment type="subcellular location">
    <subcellularLocation>
        <location evidence="1">Membrane</location>
        <topology evidence="1">Multi-pass membrane protein</topology>
    </subcellularLocation>
</comment>
<evidence type="ECO:0000256" key="2">
    <source>
        <dbReference type="ARBA" id="ARBA00022692"/>
    </source>
</evidence>
<organism evidence="6 7">
    <name type="scientific">Candidatus Erwinia haradaeae</name>
    <dbReference type="NCBI Taxonomy" id="1922217"/>
    <lineage>
        <taxon>Bacteria</taxon>
        <taxon>Pseudomonadati</taxon>
        <taxon>Pseudomonadota</taxon>
        <taxon>Gammaproteobacteria</taxon>
        <taxon>Enterobacterales</taxon>
        <taxon>Erwiniaceae</taxon>
        <taxon>Erwinia</taxon>
    </lineage>
</organism>
<feature type="transmembrane region" description="Helical" evidence="5">
    <location>
        <begin position="31"/>
        <end position="49"/>
    </location>
</feature>
<feature type="transmembrane region" description="Helical" evidence="5">
    <location>
        <begin position="101"/>
        <end position="122"/>
    </location>
</feature>
<proteinExistence type="predicted"/>
<dbReference type="AlphaFoldDB" id="A0A451D251"/>
<keyword evidence="4 5" id="KW-0472">Membrane</keyword>
<accession>A0A451D251</accession>
<dbReference type="EMBL" id="LR217703">
    <property type="protein sequence ID" value="VFP79689.1"/>
    <property type="molecule type" value="Genomic_DNA"/>
</dbReference>
<dbReference type="InterPro" id="IPR003825">
    <property type="entry name" value="Colicin-V_CvpA"/>
</dbReference>
<name>A0A451D251_9GAMM</name>
<dbReference type="Proteomes" id="UP000294412">
    <property type="component" value="Chromosome"/>
</dbReference>